<evidence type="ECO:0000313" key="6">
    <source>
        <dbReference type="Proteomes" id="UP000034805"/>
    </source>
</evidence>
<dbReference type="GO" id="GO:0005929">
    <property type="term" value="C:cilium"/>
    <property type="evidence" value="ECO:0007669"/>
    <property type="project" value="TreeGrafter"/>
</dbReference>
<keyword evidence="2" id="KW-0677">Repeat</keyword>
<protein>
    <recommendedName>
        <fullName evidence="4">PDZ domain-containing protein</fullName>
    </recommendedName>
</protein>
<dbReference type="GO" id="GO:0032426">
    <property type="term" value="C:stereocilium tip"/>
    <property type="evidence" value="ECO:0007669"/>
    <property type="project" value="TreeGrafter"/>
</dbReference>
<gene>
    <name evidence="5" type="ORF">Z043_123099</name>
</gene>
<organism evidence="5 6">
    <name type="scientific">Scleropages formosus</name>
    <name type="common">Asian bonytongue</name>
    <name type="synonym">Osteoglossum formosum</name>
    <dbReference type="NCBI Taxonomy" id="113540"/>
    <lineage>
        <taxon>Eukaryota</taxon>
        <taxon>Metazoa</taxon>
        <taxon>Chordata</taxon>
        <taxon>Craniata</taxon>
        <taxon>Vertebrata</taxon>
        <taxon>Euteleostomi</taxon>
        <taxon>Actinopterygii</taxon>
        <taxon>Neopterygii</taxon>
        <taxon>Teleostei</taxon>
        <taxon>Osteoglossocephala</taxon>
        <taxon>Osteoglossomorpha</taxon>
        <taxon>Osteoglossiformes</taxon>
        <taxon>Osteoglossidae</taxon>
        <taxon>Scleropages</taxon>
    </lineage>
</organism>
<feature type="domain" description="PDZ" evidence="4">
    <location>
        <begin position="19"/>
        <end position="80"/>
    </location>
</feature>
<dbReference type="PROSITE" id="PS50106">
    <property type="entry name" value="PDZ"/>
    <property type="match status" value="1"/>
</dbReference>
<dbReference type="SUPFAM" id="SSF50156">
    <property type="entry name" value="PDZ domain-like"/>
    <property type="match status" value="1"/>
</dbReference>
<dbReference type="GO" id="GO:0002142">
    <property type="term" value="C:stereocilia ankle link complex"/>
    <property type="evidence" value="ECO:0007669"/>
    <property type="project" value="TreeGrafter"/>
</dbReference>
<dbReference type="Pfam" id="PF00595">
    <property type="entry name" value="PDZ"/>
    <property type="match status" value="1"/>
</dbReference>
<dbReference type="EMBL" id="JARO02012823">
    <property type="protein sequence ID" value="KPP59023.1"/>
    <property type="molecule type" value="Genomic_DNA"/>
</dbReference>
<accession>A0A0P7TE14</accession>
<dbReference type="InterPro" id="IPR001478">
    <property type="entry name" value="PDZ"/>
</dbReference>
<comment type="subcellular location">
    <subcellularLocation>
        <location evidence="1">Cell projection</location>
    </subcellularLocation>
</comment>
<name>A0A0P7TE14_SCLFO</name>
<evidence type="ECO:0000256" key="1">
    <source>
        <dbReference type="ARBA" id="ARBA00004316"/>
    </source>
</evidence>
<dbReference type="SMART" id="SM00228">
    <property type="entry name" value="PDZ"/>
    <property type="match status" value="1"/>
</dbReference>
<proteinExistence type="predicted"/>
<evidence type="ECO:0000256" key="3">
    <source>
        <dbReference type="ARBA" id="ARBA00023273"/>
    </source>
</evidence>
<dbReference type="PANTHER" id="PTHR23116:SF29">
    <property type="entry name" value="PDZ DOMAIN-CONTAINING PROTEIN 7"/>
    <property type="match status" value="1"/>
</dbReference>
<keyword evidence="3" id="KW-0966">Cell projection</keyword>
<dbReference type="AlphaFoldDB" id="A0A0P7TE14"/>
<evidence type="ECO:0000256" key="2">
    <source>
        <dbReference type="ARBA" id="ARBA00022737"/>
    </source>
</evidence>
<evidence type="ECO:0000259" key="4">
    <source>
        <dbReference type="PROSITE" id="PS50106"/>
    </source>
</evidence>
<reference evidence="5 6" key="1">
    <citation type="submission" date="2015-08" db="EMBL/GenBank/DDBJ databases">
        <title>The genome of the Asian arowana (Scleropages formosus).</title>
        <authorList>
            <person name="Tan M.H."/>
            <person name="Gan H.M."/>
            <person name="Croft L.J."/>
            <person name="Austin C.M."/>
        </authorList>
    </citation>
    <scope>NUCLEOTIDE SEQUENCE [LARGE SCALE GENOMIC DNA]</scope>
    <source>
        <strain evidence="5">Aro1</strain>
    </source>
</reference>
<dbReference type="PANTHER" id="PTHR23116">
    <property type="entry name" value="PDZ DOMAIN CONTAINING WHIRLIN AND HARMONIN-RELATED"/>
    <property type="match status" value="1"/>
</dbReference>
<dbReference type="Gene3D" id="2.30.42.10">
    <property type="match status" value="1"/>
</dbReference>
<dbReference type="GO" id="GO:0060088">
    <property type="term" value="P:auditory receptor cell stereocilium organization"/>
    <property type="evidence" value="ECO:0007669"/>
    <property type="project" value="TreeGrafter"/>
</dbReference>
<dbReference type="GO" id="GO:0007605">
    <property type="term" value="P:sensory perception of sound"/>
    <property type="evidence" value="ECO:0007669"/>
    <property type="project" value="TreeGrafter"/>
</dbReference>
<dbReference type="GO" id="GO:0005886">
    <property type="term" value="C:plasma membrane"/>
    <property type="evidence" value="ECO:0007669"/>
    <property type="project" value="TreeGrafter"/>
</dbReference>
<comment type="caution">
    <text evidence="5">The sequence shown here is derived from an EMBL/GenBank/DDBJ whole genome shotgun (WGS) entry which is preliminary data.</text>
</comment>
<dbReference type="Proteomes" id="UP000034805">
    <property type="component" value="Unassembled WGS sequence"/>
</dbReference>
<dbReference type="InterPro" id="IPR036034">
    <property type="entry name" value="PDZ_sf"/>
</dbReference>
<dbReference type="InterPro" id="IPR051844">
    <property type="entry name" value="USH2_Complex_Protein"/>
</dbReference>
<evidence type="ECO:0000313" key="5">
    <source>
        <dbReference type="EMBL" id="KPP59023.1"/>
    </source>
</evidence>
<sequence>MRFEPSTYWGRDDHRVSAGISISGGVESRLQPAVKIEKIFPGGAASASKTLKAGVELVSVDGESLEGVTHLQAVDAIRRAFSNKAKDPMVFVVKVPRTPSE</sequence>